<sequence length="345" mass="38903">MSTQAKIPESKKSCEIFTCIPQDVSRIEYVRRLKNEETLKTYKAICIAFEKGSGHDLEEIKKKIEAVDPMQRLKPSLHSVVHQAGVAMRTGDALGCYRALKWIDEEQAVVGHPGILVQAPNNSPASAEAIQHMHNDPTRDVHGRRAEIYKTSEEELVEYRADIKQVLDTIKILDPLMYDEMLASVSEATVFRAQALMGGSLIRTFGAIYIGSPDHDPIRKKFGEHFNIRGVPYFMEHVVHETSHNVLFGLMLVDPMVLNPITERYSAPLRTDLRPMYGIFHASFVISRMLRIFRLMKAGGGNQYERLISHFEPRLKNGLEILAKHGNLTASGKQMFETFAPCAGI</sequence>
<dbReference type="OrthoDB" id="9769264at2"/>
<dbReference type="Proteomes" id="UP000281118">
    <property type="component" value="Unassembled WGS sequence"/>
</dbReference>
<dbReference type="NCBIfam" id="TIGR04267">
    <property type="entry name" value="mod_HExxH"/>
    <property type="match status" value="1"/>
</dbReference>
<gene>
    <name evidence="1" type="ORF">EJP67_07710</name>
</gene>
<dbReference type="RefSeq" id="WP_126021109.1">
    <property type="nucleotide sequence ID" value="NZ_RXFT01000002.1"/>
</dbReference>
<accession>A0A433MH07</accession>
<reference evidence="1 2" key="1">
    <citation type="submission" date="2018-12" db="EMBL/GenBank/DDBJ databases">
        <title>The genome sequences of Variovorax guangxiensis DSM 27352.</title>
        <authorList>
            <person name="Gao J."/>
            <person name="Sun J."/>
        </authorList>
    </citation>
    <scope>NUCLEOTIDE SEQUENCE [LARGE SCALE GENOMIC DNA]</scope>
    <source>
        <strain evidence="1 2">DSM 27352</strain>
    </source>
</reference>
<evidence type="ECO:0000313" key="2">
    <source>
        <dbReference type="Proteomes" id="UP000281118"/>
    </source>
</evidence>
<protein>
    <recommendedName>
        <fullName evidence="3">HEXXH motif domain-containing protein</fullName>
    </recommendedName>
</protein>
<name>A0A433MH07_9BURK</name>
<dbReference type="InterPro" id="IPR026337">
    <property type="entry name" value="AKG_HExxH"/>
</dbReference>
<evidence type="ECO:0008006" key="3">
    <source>
        <dbReference type="Google" id="ProtNLM"/>
    </source>
</evidence>
<comment type="caution">
    <text evidence="1">The sequence shown here is derived from an EMBL/GenBank/DDBJ whole genome shotgun (WGS) entry which is preliminary data.</text>
</comment>
<dbReference type="AlphaFoldDB" id="A0A433MH07"/>
<organism evidence="1 2">
    <name type="scientific">Variovorax guangxiensis</name>
    <dbReference type="NCBI Taxonomy" id="1775474"/>
    <lineage>
        <taxon>Bacteria</taxon>
        <taxon>Pseudomonadati</taxon>
        <taxon>Pseudomonadota</taxon>
        <taxon>Betaproteobacteria</taxon>
        <taxon>Burkholderiales</taxon>
        <taxon>Comamonadaceae</taxon>
        <taxon>Variovorax</taxon>
    </lineage>
</organism>
<proteinExistence type="predicted"/>
<dbReference type="EMBL" id="RXFT01000002">
    <property type="protein sequence ID" value="RUR66950.1"/>
    <property type="molecule type" value="Genomic_DNA"/>
</dbReference>
<evidence type="ECO:0000313" key="1">
    <source>
        <dbReference type="EMBL" id="RUR66950.1"/>
    </source>
</evidence>